<dbReference type="PANTHER" id="PTHR32305">
    <property type="match status" value="1"/>
</dbReference>
<name>B0WCR7_CULQU</name>
<protein>
    <submittedName>
        <fullName evidence="1">Uncharacterized protein</fullName>
    </submittedName>
</protein>
<dbReference type="KEGG" id="cqu:CpipJ_CPIJ004852"/>
<gene>
    <name evidence="1" type="ORF">CpipJ_CPIJ004852</name>
</gene>
<sequence>MLRLKYPFEPVGKIQARDILVWKTEPASPNHILLASNGNLVTVLEQTNGQWVQLFHWDIPAPILQWHQADNLLLVRVDHGLQVYRLDLPNRTFISLGENAEIASHCEFGQFYWDKRDTGAVTVDWSGKVQFYKLVVVAGRTSCPMRWLRDDHFREQLVDGVNGVFVREIREELEVVVVVGRTTGISIFTFDEKYYLSIKGNIFVTSTYSIDNQKVVSQPELPKTTRNYPTVELPLNESFSSEPRVLSLADIVTVKSFAECVNVKTGKLCFSLPLVQIVNPLGMDIVQRLDYIQPARRSRDPQGILGCGWRLELNYICLLAEVAHGAHRYVWNRNGVVLRLEGCGQGRFTVQGMPETKLFVEYLGVEEKWVVQGDRFRYVFGGQAVQRTVRHADYSGPVVGGRNLVERSVAWYLTEVNSDQYVQRYSYELEEVDVEQHSVTHAVLIKQMTDSLETCITFEYDNNSTYAFQYEPPDITQNISSPIEVPVQDHPKLHQTSQNMIVSYIGEHQLCVEIYDRQVKKRLNYFKIGHRKPLTYILKAGEDHVVVSLVFETGIKQISLLTRTAEGRWERNPSEISINDDELFKFGNDFAVIYSRTSLKAIYRWTEGTFELCKIPNVFEQVADLAITTTDDAFLMCCNKAVWMVQFCSWKNCFEFRAICELDPKLRNLNAFDALDCTESEQNVLIEAFLSSSIYVFHNVIVVADLQRDESCFHLVIQLYHLNECLTIIKSATFKQFITRFEENFDFFNQEIHVECLLIDGKLQIKLKNLPRGVAPSEEQTRQCYERLLELLGKKIRAGLFQLHQTSGGFRCGDVEYLYDGQEWSSQFVERSFPIDESLTFIRNAECFSVKNSKGMILFEDHLQKESTILSGKHFIAYQTECDSRYVLLNSTASDRMVHTSLPHGEQIFSKTDHMLVTLKPSNVIGDGSILTFHNLALQHELLNSLESFRNVYQYAEPEVTAVGLIFHRTTKIPQQGFGYVRYEDGDREEFYSESNEQVLVRDHSKSAEESIEPKSILYDSRGKLEIVDCSPYCWEKQQICYYGFEQYERLPEGWDFGGVQVVRNGFAGSGQSFGRIGKGGRIVGHVTPKDLSGMFRFVCLVRPKDRLVVGEISSAVTATIGDSQLNGRVISRNNSDWYTIELEIFVEESNATITISSDKPLEIDHFWFAPLDFEFKAKIYDPIDGSIAGEIDRYGRSKRFFYDICQRQAVATDFDGKLDSFVAFAESSTDGLRLKMQIQPKRGFVESFEGFSQRWMVSIQLSGTLQLEMLRLAINPLIRVQYIDASDCVIQELKIINGSEVDILESVYDHLHRLAFQTVWTRYQCPPASSLIRYYEEFVDKSNPFEEGTMRGLVHDLNPALSGFPYYRYHYENAPVAKQLQRDMPGTSGDQQRTSRCKVPSVLERMYPREEGFSAVCRSSSVKISDDRGNTVALYEKFAGAKARLSSFAYDAEGRMIAKFSPLYHERVETLLRGDGWKLDRNDQLQQQWGSWYEYDREGRVVEERGPDKGTVRYRYEGKLLVEKQLGSTAVRYSYDRGGELRRTSCAGSSVENFVGKQLHGSENMCLQRRIVSEGVEEVIIYDLDENLLENTVKVNSVVPKEVIMRFEYVKKKLSEVRYPEGSDLHLIYSYDPSGRLVGIGDFGNPYRFIRYSYDANGLQTSQIHCQSNGESFARLFAYNNAFYPTVYEDPFMKQTISYGEDSYGGLNYDYKKVTAIQTDNTWLDRCDPGAVRLNTESFSGVTRSEKVYNLLQEKGMIDSDGIVTKSFYPDLYPELPMHLTSDNAIQKILLHKFPKCCGYRCDYGIENQLIRAKYFTGDEKVRMRALTVDSFNGLEGLTSSSRDQIWRKLVKLGVIIEDNVQDHIRTSHGKKGRAMLNEDIKCFLDKGEDLGIYYNQVENLILYAIAYKMEITREVFFDFFMKWNSPINSQTYEKKLLSIGDSIWTMLSTNRFLDDSCLQALSPSFRKALSNYAPHFRSIVRILHETFAISLGTSPADVESYDIDSNGNHGCFRTGSRWFSLSYSQCGNRLESVTVEDPVERGPFRVRHDERGNVVEARHKGIAGIEYDVLVSRASKVILEDGRTVQFSYNSRGERVLKRVEHLDGSVTERVYARDDKGRCLVDYNSSYSKLGELQDQVTTYYIYDDRRLVGFKRDNLYYNVLTDHEGSIRLVLLNGQVMAAYDYMPYGQIMRKYEVDGRSGTIFRFTGQEYDEELKMYNYHARLYDPELGRFLQVDPLEQYASPYKYAGNSPLDMVDPDGRFAFLIPLAIVGGAYLGGLIYNSSAKPWEWDWHSRGTYLSIAGGAATGGIFSGILGLAGTGLLLGAYLGGASAEDSWFPRDWKWDKSTWFGIFAGGASGVLLPNSWASLVKSTSATQSTLAMAIFGGVVYAGGNYALNWRKFKSPNPLDWDWSHPGIYYRMFAGLTMSINVANSAFTFVNLLDQMTDCVNVFGVLETAKDSAVVDVELSLEALAQNRELLEQAFPHAIKALTFFVAFMK</sequence>
<reference evidence="1" key="1">
    <citation type="submission" date="2007-03" db="EMBL/GenBank/DDBJ databases">
        <title>Annotation of Culex pipiens quinquefasciatus.</title>
        <authorList>
            <consortium name="The Broad Institute Genome Sequencing Platform"/>
            <person name="Atkinson P.W."/>
            <person name="Hemingway J."/>
            <person name="Christensen B.M."/>
            <person name="Higgs S."/>
            <person name="Kodira C."/>
            <person name="Hannick L."/>
            <person name="Megy K."/>
            <person name="O'Leary S."/>
            <person name="Pearson M."/>
            <person name="Haas B.J."/>
            <person name="Mauceli E."/>
            <person name="Wortman J.R."/>
            <person name="Lee N.H."/>
            <person name="Guigo R."/>
            <person name="Stanke M."/>
            <person name="Alvarado L."/>
            <person name="Amedeo P."/>
            <person name="Antoine C.H."/>
            <person name="Arensburger P."/>
            <person name="Bidwell S.L."/>
            <person name="Crawford M."/>
            <person name="Camaro F."/>
            <person name="Devon K."/>
            <person name="Engels R."/>
            <person name="Hammond M."/>
            <person name="Howarth C."/>
            <person name="Koehrsen M."/>
            <person name="Lawson D."/>
            <person name="Montgomery P."/>
            <person name="Nene V."/>
            <person name="Nusbaum C."/>
            <person name="Puiu D."/>
            <person name="Romero-Severson J."/>
            <person name="Severson D.W."/>
            <person name="Shumway M."/>
            <person name="Sisk P."/>
            <person name="Stolte C."/>
            <person name="Zeng Q."/>
            <person name="Eisenstadt E."/>
            <person name="Fraser-Liggett C."/>
            <person name="Strausberg R."/>
            <person name="Galagan J."/>
            <person name="Birren B."/>
            <person name="Collins F.H."/>
        </authorList>
    </citation>
    <scope>NUCLEOTIDE SEQUENCE [LARGE SCALE GENOMIC DNA]</scope>
    <source>
        <strain evidence="1">JHB</strain>
    </source>
</reference>
<accession>B0WCR7</accession>
<dbReference type="InterPro" id="IPR050708">
    <property type="entry name" value="T6SS_VgrG/RHS"/>
</dbReference>
<dbReference type="HOGENOM" id="CLU_000197_0_0_1"/>
<organism>
    <name type="scientific">Culex quinquefasciatus</name>
    <name type="common">Southern house mosquito</name>
    <name type="synonym">Culex pungens</name>
    <dbReference type="NCBI Taxonomy" id="7176"/>
    <lineage>
        <taxon>Eukaryota</taxon>
        <taxon>Metazoa</taxon>
        <taxon>Ecdysozoa</taxon>
        <taxon>Arthropoda</taxon>
        <taxon>Hexapoda</taxon>
        <taxon>Insecta</taxon>
        <taxon>Pterygota</taxon>
        <taxon>Neoptera</taxon>
        <taxon>Endopterygota</taxon>
        <taxon>Diptera</taxon>
        <taxon>Nematocera</taxon>
        <taxon>Culicoidea</taxon>
        <taxon>Culicidae</taxon>
        <taxon>Culicinae</taxon>
        <taxon>Culicini</taxon>
        <taxon>Culex</taxon>
        <taxon>Culex</taxon>
    </lineage>
</organism>
<dbReference type="VEuPathDB" id="VectorBase:CPIJ004852"/>
<dbReference type="STRING" id="7176.B0WCR7"/>
<dbReference type="InterPro" id="IPR022385">
    <property type="entry name" value="Rhs_assc_core"/>
</dbReference>
<dbReference type="EMBL" id="DS231890">
    <property type="protein sequence ID" value="EDS43793.1"/>
    <property type="molecule type" value="Genomic_DNA"/>
</dbReference>
<dbReference type="OrthoDB" id="5426877at2759"/>
<dbReference type="VEuPathDB" id="VectorBase:CQUJHB010681"/>
<evidence type="ECO:0000313" key="1">
    <source>
        <dbReference type="EMBL" id="EDS43793.1"/>
    </source>
</evidence>
<dbReference type="PANTHER" id="PTHR32305:SF15">
    <property type="entry name" value="PROTEIN RHSA-RELATED"/>
    <property type="match status" value="1"/>
</dbReference>
<dbReference type="VEuPathDB" id="VectorBase:CQUJHB010119"/>
<dbReference type="Gene3D" id="2.180.10.10">
    <property type="entry name" value="RHS repeat-associated core"/>
    <property type="match status" value="2"/>
</dbReference>
<dbReference type="eggNOG" id="ENOG502SGPU">
    <property type="taxonomic scope" value="Eukaryota"/>
</dbReference>
<dbReference type="InParanoid" id="B0WCR7"/>
<dbReference type="NCBIfam" id="TIGR03696">
    <property type="entry name" value="Rhs_assc_core"/>
    <property type="match status" value="1"/>
</dbReference>
<proteinExistence type="predicted"/>
<dbReference type="VEuPathDB" id="VectorBase:CPIJ016427"/>